<evidence type="ECO:0000313" key="6">
    <source>
        <dbReference type="Proteomes" id="UP000078148"/>
    </source>
</evidence>
<protein>
    <submittedName>
        <fullName evidence="5">DNA-binding protein</fullName>
    </submittedName>
</protein>
<dbReference type="PROSITE" id="PS50943">
    <property type="entry name" value="HTH_CROC1"/>
    <property type="match status" value="1"/>
</dbReference>
<dbReference type="InterPro" id="IPR010982">
    <property type="entry name" value="Lambda_DNA-bd_dom_sf"/>
</dbReference>
<dbReference type="InterPro" id="IPR050807">
    <property type="entry name" value="TransReg_Diox_bact_type"/>
</dbReference>
<feature type="domain" description="HTH cro/C1-type" evidence="4">
    <location>
        <begin position="12"/>
        <end position="66"/>
    </location>
</feature>
<dbReference type="PANTHER" id="PTHR46797:SF23">
    <property type="entry name" value="HTH-TYPE TRANSCRIPTIONAL REGULATOR SUTR"/>
    <property type="match status" value="1"/>
</dbReference>
<dbReference type="RefSeq" id="WP_060532810.1">
    <property type="nucleotide sequence ID" value="NZ_CP013023.1"/>
</dbReference>
<dbReference type="Pfam" id="PF07883">
    <property type="entry name" value="Cupin_2"/>
    <property type="match status" value="1"/>
</dbReference>
<dbReference type="PANTHER" id="PTHR46797">
    <property type="entry name" value="HTH-TYPE TRANSCRIPTIONAL REGULATOR"/>
    <property type="match status" value="1"/>
</dbReference>
<dbReference type="KEGG" id="pbv:AR543_06425"/>
<sequence>MDPIQSVIAKNLSRIRKSKNLTLDQTSELTGVSKAMLAQIENEKSNPTISTLWKIANGLQVSFTTFLKEEEVLVRRVNMNEVNMIMDSDDKYRVYPFFPYHPEKRFELYIVELLPGCIHEPKTHPGEEYLIVKQGSMVVDLKGEKYELTEGDALQFSGMNLHGYSNPTAEKASFFMMMHYPDDALQ</sequence>
<dbReference type="Pfam" id="PF01381">
    <property type="entry name" value="HTH_3"/>
    <property type="match status" value="1"/>
</dbReference>
<dbReference type="CDD" id="cd02209">
    <property type="entry name" value="cupin_XRE_C"/>
    <property type="match status" value="1"/>
</dbReference>
<reference evidence="6" key="1">
    <citation type="submission" date="2015-10" db="EMBL/GenBank/DDBJ databases">
        <title>Genome of Paenibacillus bovis sp. nov.</title>
        <authorList>
            <person name="Wu Z."/>
            <person name="Gao C."/>
            <person name="Liu Z."/>
            <person name="Zheng H."/>
        </authorList>
    </citation>
    <scope>NUCLEOTIDE SEQUENCE [LARGE SCALE GENOMIC DNA]</scope>
    <source>
        <strain evidence="6">BD3526</strain>
    </source>
</reference>
<reference evidence="5 6" key="2">
    <citation type="journal article" date="2016" name="Int. J. Syst. Evol. Microbiol.">
        <title>Paenibacillus bovis sp. nov., isolated from raw yak (Bos grunniens) milk.</title>
        <authorList>
            <person name="Gao C."/>
            <person name="Han J."/>
            <person name="Liu Z."/>
            <person name="Xu X."/>
            <person name="Hang F."/>
            <person name="Wu Z."/>
        </authorList>
    </citation>
    <scope>NUCLEOTIDE SEQUENCE [LARGE SCALE GENOMIC DNA]</scope>
    <source>
        <strain evidence="5 6">BD3526</strain>
    </source>
</reference>
<dbReference type="SUPFAM" id="SSF47413">
    <property type="entry name" value="lambda repressor-like DNA-binding domains"/>
    <property type="match status" value="1"/>
</dbReference>
<dbReference type="InterPro" id="IPR014710">
    <property type="entry name" value="RmlC-like_jellyroll"/>
</dbReference>
<evidence type="ECO:0000256" key="3">
    <source>
        <dbReference type="ARBA" id="ARBA00023163"/>
    </source>
</evidence>
<dbReference type="Gene3D" id="2.60.120.10">
    <property type="entry name" value="Jelly Rolls"/>
    <property type="match status" value="1"/>
</dbReference>
<evidence type="ECO:0000259" key="4">
    <source>
        <dbReference type="PROSITE" id="PS50943"/>
    </source>
</evidence>
<dbReference type="OrthoDB" id="9781521at2"/>
<gene>
    <name evidence="5" type="ORF">AR543_06425</name>
</gene>
<evidence type="ECO:0000256" key="2">
    <source>
        <dbReference type="ARBA" id="ARBA00023125"/>
    </source>
</evidence>
<organism evidence="5 6">
    <name type="scientific">Paenibacillus bovis</name>
    <dbReference type="NCBI Taxonomy" id="1616788"/>
    <lineage>
        <taxon>Bacteria</taxon>
        <taxon>Bacillati</taxon>
        <taxon>Bacillota</taxon>
        <taxon>Bacilli</taxon>
        <taxon>Bacillales</taxon>
        <taxon>Paenibacillaceae</taxon>
        <taxon>Paenibacillus</taxon>
    </lineage>
</organism>
<dbReference type="SMART" id="SM00530">
    <property type="entry name" value="HTH_XRE"/>
    <property type="match status" value="1"/>
</dbReference>
<dbReference type="EMBL" id="CP013023">
    <property type="protein sequence ID" value="ANF95668.1"/>
    <property type="molecule type" value="Genomic_DNA"/>
</dbReference>
<dbReference type="CDD" id="cd00093">
    <property type="entry name" value="HTH_XRE"/>
    <property type="match status" value="1"/>
</dbReference>
<keyword evidence="6" id="KW-1185">Reference proteome</keyword>
<keyword evidence="2 5" id="KW-0238">DNA-binding</keyword>
<dbReference type="GO" id="GO:0003677">
    <property type="term" value="F:DNA binding"/>
    <property type="evidence" value="ECO:0007669"/>
    <property type="project" value="UniProtKB-KW"/>
</dbReference>
<dbReference type="Gene3D" id="1.10.260.40">
    <property type="entry name" value="lambda repressor-like DNA-binding domains"/>
    <property type="match status" value="1"/>
</dbReference>
<dbReference type="GO" id="GO:0003700">
    <property type="term" value="F:DNA-binding transcription factor activity"/>
    <property type="evidence" value="ECO:0007669"/>
    <property type="project" value="TreeGrafter"/>
</dbReference>
<proteinExistence type="predicted"/>
<dbReference type="STRING" id="1616788.AR543_06425"/>
<keyword evidence="3" id="KW-0804">Transcription</keyword>
<dbReference type="GO" id="GO:0005829">
    <property type="term" value="C:cytosol"/>
    <property type="evidence" value="ECO:0007669"/>
    <property type="project" value="TreeGrafter"/>
</dbReference>
<name>A0A172ZDI2_9BACL</name>
<dbReference type="Proteomes" id="UP000078148">
    <property type="component" value="Chromosome"/>
</dbReference>
<keyword evidence="1" id="KW-0805">Transcription regulation</keyword>
<dbReference type="SUPFAM" id="SSF51182">
    <property type="entry name" value="RmlC-like cupins"/>
    <property type="match status" value="1"/>
</dbReference>
<evidence type="ECO:0000256" key="1">
    <source>
        <dbReference type="ARBA" id="ARBA00023015"/>
    </source>
</evidence>
<evidence type="ECO:0000313" key="5">
    <source>
        <dbReference type="EMBL" id="ANF95668.1"/>
    </source>
</evidence>
<accession>A0A172ZDI2</accession>
<dbReference type="AlphaFoldDB" id="A0A172ZDI2"/>
<dbReference type="InterPro" id="IPR011051">
    <property type="entry name" value="RmlC_Cupin_sf"/>
</dbReference>
<dbReference type="InterPro" id="IPR013096">
    <property type="entry name" value="Cupin_2"/>
</dbReference>
<dbReference type="InterPro" id="IPR001387">
    <property type="entry name" value="Cro/C1-type_HTH"/>
</dbReference>